<protein>
    <submittedName>
        <fullName evidence="6">TonB-dependent receptor</fullName>
    </submittedName>
</protein>
<reference evidence="7 8" key="3">
    <citation type="submission" date="2020-08" db="EMBL/GenBank/DDBJ databases">
        <title>Genomic Encyclopedia of Type Strains, Phase IV (KMG-IV): sequencing the most valuable type-strain genomes for metagenomic binning, comparative biology and taxonomic classification.</title>
        <authorList>
            <person name="Goeker M."/>
        </authorList>
    </citation>
    <scope>NUCLEOTIDE SEQUENCE [LARGE SCALE GENOMIC DNA]</scope>
    <source>
        <strain evidence="7 8">DSM 100774</strain>
    </source>
</reference>
<dbReference type="Pfam" id="PF13620">
    <property type="entry name" value="CarboxypepD_reg"/>
    <property type="match status" value="1"/>
</dbReference>
<keyword evidence="9" id="KW-1185">Reference proteome</keyword>
<evidence type="ECO:0000256" key="3">
    <source>
        <dbReference type="ARBA" id="ARBA00023237"/>
    </source>
</evidence>
<evidence type="ECO:0000313" key="8">
    <source>
        <dbReference type="Proteomes" id="UP000532273"/>
    </source>
</evidence>
<dbReference type="InterPro" id="IPR041700">
    <property type="entry name" value="OMP_b-brl_3"/>
</dbReference>
<sequence>MKKRKKTYFPYLTLLILFLLSGINFAYAQGKIKGRVIDDQKKGIPYSSVALWNAGGSALVKGAITDLEGLFSVEAKPGEYMLILNNMGFVKSTKKIVLTADKDVELGEITLNADVQNLQEVKIVGNKSFIQQKTDRIILNVGESVLAAGNDAYSIIGMAPSVQMSNGNITMEGKSNVLIILDGKKIPNATLSNILSSIPGDQIDRIELITNPSSRYDASASGGVIEIHTKRSKKIGWTANTGGNLTQGYRFGGGANAGLRIGAPKYDFTLNGSYGKHGHIEKGYDNRILFQGINRVGDFNQTVDISDGASADGSINASLNYYINKKSTIGADYTFVKAHMYGKGDVNALINQPGSSSRVNTFNDLDLKVDFSNYDVFYKLDLDTIGSNLLFTANYTNYMSNQNQQFNQDKFNNGATNPEVSLFRNRASSNYDIYTTSLDYTQNINPAFKLEGGLKYTYTSNNSHQNPANFSNNQWQEAGSIFNNLGYKEQIPAAYLNLNYEIGKFNFQAGLRGEYTQYKVVMGLDSNYFNLFPNIRADYKVTKNYTTSLAYAKTINRPSYDDLIPYELYIDNYTLTRGNALLRPEYQHAFTWSNLYKKYSLRFAYTQTEEAIMSTILYDQNSLKFIKTKANFLKNHLVSASFGFPIKFASWWNSNNRLSGYYQNIRFPDPVANANIMIREKYYFTISSNHTFKISPTVSAELSAAYESPTISGIYDYEGYSNVTAGIRKKIFNNQGFIKFDVSDIFYKNNQLLSTNIVPLITESIHRVDTRRARIAFGYNFGKIGKDRRVQTNSNSDELGRLKL</sequence>
<dbReference type="GO" id="GO:0009279">
    <property type="term" value="C:cell outer membrane"/>
    <property type="evidence" value="ECO:0007669"/>
    <property type="project" value="UniProtKB-SubCell"/>
</dbReference>
<dbReference type="PANTHER" id="PTHR40980">
    <property type="entry name" value="PLUG DOMAIN-CONTAINING PROTEIN"/>
    <property type="match status" value="1"/>
</dbReference>
<evidence type="ECO:0000313" key="7">
    <source>
        <dbReference type="EMBL" id="MBB4109671.1"/>
    </source>
</evidence>
<comment type="subcellular location">
    <subcellularLocation>
        <location evidence="1">Cell outer membrane</location>
    </subcellularLocation>
</comment>
<dbReference type="Proteomes" id="UP000532273">
    <property type="component" value="Unassembled WGS sequence"/>
</dbReference>
<keyword evidence="2" id="KW-0472">Membrane</keyword>
<comment type="caution">
    <text evidence="7">The sequence shown here is derived from an EMBL/GenBank/DDBJ whole genome shotgun (WGS) entry which is preliminary data.</text>
</comment>
<dbReference type="Pfam" id="PF14905">
    <property type="entry name" value="OMP_b-brl_3"/>
    <property type="match status" value="1"/>
</dbReference>
<dbReference type="InterPro" id="IPR037066">
    <property type="entry name" value="Plug_dom_sf"/>
</dbReference>
<name>A0A7W6P838_9SPHI</name>
<dbReference type="InterPro" id="IPR008969">
    <property type="entry name" value="CarboxyPept-like_regulatory"/>
</dbReference>
<evidence type="ECO:0000256" key="2">
    <source>
        <dbReference type="ARBA" id="ARBA00023136"/>
    </source>
</evidence>
<dbReference type="EMBL" id="JACIEF010000003">
    <property type="protein sequence ID" value="MBB4109671.1"/>
    <property type="molecule type" value="Genomic_DNA"/>
</dbReference>
<dbReference type="Gene3D" id="2.170.130.10">
    <property type="entry name" value="TonB-dependent receptor, plug domain"/>
    <property type="match status" value="1"/>
</dbReference>
<dbReference type="Pfam" id="PF07715">
    <property type="entry name" value="Plug"/>
    <property type="match status" value="1"/>
</dbReference>
<gene>
    <name evidence="6" type="ORF">GCM10007422_34270</name>
    <name evidence="7" type="ORF">GGQ60_003680</name>
</gene>
<evidence type="ECO:0000259" key="5">
    <source>
        <dbReference type="Pfam" id="PF14905"/>
    </source>
</evidence>
<keyword evidence="3" id="KW-0998">Cell outer membrane</keyword>
<dbReference type="SUPFAM" id="SSF49464">
    <property type="entry name" value="Carboxypeptidase regulatory domain-like"/>
    <property type="match status" value="1"/>
</dbReference>
<keyword evidence="6" id="KW-0675">Receptor</keyword>
<evidence type="ECO:0000313" key="9">
    <source>
        <dbReference type="Proteomes" id="UP000642938"/>
    </source>
</evidence>
<dbReference type="PANTHER" id="PTHR40980:SF4">
    <property type="entry name" value="TONB-DEPENDENT RECEPTOR-LIKE BETA-BARREL DOMAIN-CONTAINING PROTEIN"/>
    <property type="match status" value="1"/>
</dbReference>
<feature type="domain" description="Outer membrane protein beta-barrel" evidence="5">
    <location>
        <begin position="381"/>
        <end position="779"/>
    </location>
</feature>
<proteinExistence type="predicted"/>
<dbReference type="Gene3D" id="2.40.170.20">
    <property type="entry name" value="TonB-dependent receptor, beta-barrel domain"/>
    <property type="match status" value="1"/>
</dbReference>
<dbReference type="Proteomes" id="UP000642938">
    <property type="component" value="Unassembled WGS sequence"/>
</dbReference>
<evidence type="ECO:0000256" key="1">
    <source>
        <dbReference type="ARBA" id="ARBA00004442"/>
    </source>
</evidence>
<dbReference type="AlphaFoldDB" id="A0A7W6P838"/>
<dbReference type="InterPro" id="IPR036942">
    <property type="entry name" value="Beta-barrel_TonB_sf"/>
</dbReference>
<evidence type="ECO:0000259" key="4">
    <source>
        <dbReference type="Pfam" id="PF07715"/>
    </source>
</evidence>
<evidence type="ECO:0000313" key="6">
    <source>
        <dbReference type="EMBL" id="GGH13563.1"/>
    </source>
</evidence>
<dbReference type="InterPro" id="IPR012910">
    <property type="entry name" value="Plug_dom"/>
</dbReference>
<dbReference type="SUPFAM" id="SSF56935">
    <property type="entry name" value="Porins"/>
    <property type="match status" value="1"/>
</dbReference>
<accession>A0A7W6P838</accession>
<dbReference type="EMBL" id="BMHZ01000003">
    <property type="protein sequence ID" value="GGH13563.1"/>
    <property type="molecule type" value="Genomic_DNA"/>
</dbReference>
<organism evidence="7 8">
    <name type="scientific">Pedobacter zeae</name>
    <dbReference type="NCBI Taxonomy" id="1737356"/>
    <lineage>
        <taxon>Bacteria</taxon>
        <taxon>Pseudomonadati</taxon>
        <taxon>Bacteroidota</taxon>
        <taxon>Sphingobacteriia</taxon>
        <taxon>Sphingobacteriales</taxon>
        <taxon>Sphingobacteriaceae</taxon>
        <taxon>Pedobacter</taxon>
    </lineage>
</organism>
<reference evidence="6" key="1">
    <citation type="journal article" date="2014" name="Int. J. Syst. Evol. Microbiol.">
        <title>Complete genome of a new Firmicutes species belonging to the dominant human colonic microbiota ('Ruminococcus bicirculans') reveals two chromosomes and a selective capacity to utilize plant glucans.</title>
        <authorList>
            <consortium name="NISC Comparative Sequencing Program"/>
            <person name="Wegmann U."/>
            <person name="Louis P."/>
            <person name="Goesmann A."/>
            <person name="Henrissat B."/>
            <person name="Duncan S.H."/>
            <person name="Flint H.J."/>
        </authorList>
    </citation>
    <scope>NUCLEOTIDE SEQUENCE</scope>
    <source>
        <strain evidence="6">CGMCC 1.15287</strain>
    </source>
</reference>
<dbReference type="Gene3D" id="2.60.40.1120">
    <property type="entry name" value="Carboxypeptidase-like, regulatory domain"/>
    <property type="match status" value="1"/>
</dbReference>
<reference evidence="9" key="2">
    <citation type="journal article" date="2019" name="Int. J. Syst. Evol. Microbiol.">
        <title>The Global Catalogue of Microorganisms (GCM) 10K type strain sequencing project: providing services to taxonomists for standard genome sequencing and annotation.</title>
        <authorList>
            <consortium name="The Broad Institute Genomics Platform"/>
            <consortium name="The Broad Institute Genome Sequencing Center for Infectious Disease"/>
            <person name="Wu L."/>
            <person name="Ma J."/>
        </authorList>
    </citation>
    <scope>NUCLEOTIDE SEQUENCE [LARGE SCALE GENOMIC DNA]</scope>
    <source>
        <strain evidence="9">CGMCC 1.15287</strain>
    </source>
</reference>
<feature type="domain" description="TonB-dependent receptor plug" evidence="4">
    <location>
        <begin position="161"/>
        <end position="224"/>
    </location>
</feature>
<reference evidence="6" key="4">
    <citation type="submission" date="2024-05" db="EMBL/GenBank/DDBJ databases">
        <authorList>
            <person name="Sun Q."/>
            <person name="Zhou Y."/>
        </authorList>
    </citation>
    <scope>NUCLEOTIDE SEQUENCE</scope>
    <source>
        <strain evidence="6">CGMCC 1.15287</strain>
    </source>
</reference>
<dbReference type="RefSeq" id="WP_183766848.1">
    <property type="nucleotide sequence ID" value="NZ_BMHZ01000003.1"/>
</dbReference>